<keyword evidence="4" id="KW-1185">Reference proteome</keyword>
<name>A0A1M7PJX5_9HYPH</name>
<dbReference type="EMBL" id="FRBW01000008">
    <property type="protein sequence ID" value="SHN17326.1"/>
    <property type="molecule type" value="Genomic_DNA"/>
</dbReference>
<evidence type="ECO:0000256" key="1">
    <source>
        <dbReference type="SAM" id="Coils"/>
    </source>
</evidence>
<dbReference type="Pfam" id="PF07996">
    <property type="entry name" value="T4SS"/>
    <property type="match status" value="1"/>
</dbReference>
<dbReference type="AlphaFoldDB" id="A0A1M7PJX5"/>
<feature type="chain" id="PRO_5009928689" evidence="2">
    <location>
        <begin position="25"/>
        <end position="248"/>
    </location>
</feature>
<evidence type="ECO:0000256" key="2">
    <source>
        <dbReference type="SAM" id="SignalP"/>
    </source>
</evidence>
<protein>
    <submittedName>
        <fullName evidence="3">Type IV secretion system protein VirB5</fullName>
    </submittedName>
</protein>
<dbReference type="Proteomes" id="UP000186002">
    <property type="component" value="Unassembled WGS sequence"/>
</dbReference>
<dbReference type="Gene3D" id="1.20.58.430">
    <property type="entry name" value="Type IV secretion system, VirB5-domain"/>
    <property type="match status" value="1"/>
</dbReference>
<evidence type="ECO:0000313" key="4">
    <source>
        <dbReference type="Proteomes" id="UP000186002"/>
    </source>
</evidence>
<feature type="coiled-coil region" evidence="1">
    <location>
        <begin position="32"/>
        <end position="73"/>
    </location>
</feature>
<dbReference type="SUPFAM" id="SSF101082">
    <property type="entry name" value="Typo IV secretion system protein TraC"/>
    <property type="match status" value="1"/>
</dbReference>
<reference evidence="3 4" key="1">
    <citation type="submission" date="2016-11" db="EMBL/GenBank/DDBJ databases">
        <authorList>
            <person name="Jaros S."/>
            <person name="Januszkiewicz K."/>
            <person name="Wedrychowicz H."/>
        </authorList>
    </citation>
    <scope>NUCLEOTIDE SEQUENCE [LARGE SCALE GENOMIC DNA]</scope>
    <source>
        <strain evidence="3 4">DSM 22153</strain>
    </source>
</reference>
<feature type="signal peptide" evidence="2">
    <location>
        <begin position="1"/>
        <end position="24"/>
    </location>
</feature>
<keyword evidence="1" id="KW-0175">Coiled coil</keyword>
<organism evidence="3 4">
    <name type="scientific">Roseibium suaedae</name>
    <dbReference type="NCBI Taxonomy" id="735517"/>
    <lineage>
        <taxon>Bacteria</taxon>
        <taxon>Pseudomonadati</taxon>
        <taxon>Pseudomonadota</taxon>
        <taxon>Alphaproteobacteria</taxon>
        <taxon>Hyphomicrobiales</taxon>
        <taxon>Stappiaceae</taxon>
        <taxon>Roseibium</taxon>
    </lineage>
</organism>
<evidence type="ECO:0000313" key="3">
    <source>
        <dbReference type="EMBL" id="SHN17326.1"/>
    </source>
</evidence>
<proteinExistence type="predicted"/>
<sequence>MMRTVRTVLLAGAMSAVISGSASASGIPVIDAASIAQAITQVENQVKDYAEQLKQLATMKEQLTTQLSQLTAMTGTKNIAGLLNSQDLKDLRQSAESLNGIMSSVMSGGGIAGQSTAIKAKVDELKTNFGFTNLNALMSSEHTIDRAAAQLAGAGVTAVATSEDGFTKADAAAKRVTDLIDGIDSRTPDLKASIDYNTRVQAEVAVLLVELLRVQSANANAVGMSQAATARDVISGRKFILVGDKEEE</sequence>
<gene>
    <name evidence="3" type="ORF">SAMN05444272_4469</name>
</gene>
<dbReference type="STRING" id="735517.SAMN05444272_4469"/>
<accession>A0A1M7PJX5</accession>
<keyword evidence="2" id="KW-0732">Signal</keyword>
<dbReference type="InterPro" id="IPR014158">
    <property type="entry name" value="T4SS_VirB5"/>
</dbReference>
<dbReference type="InterPro" id="IPR023220">
    <property type="entry name" value="T4SS_VirB5-domain"/>
</dbReference>